<comment type="function">
    <text evidence="10">Mediates the mercuric-dependent induction of mercury resistance operon. In the absence of mercury MerR represses transcription by binding tightly to the mer operator region; when mercury is present the dimeric complex binds a single ion and becomes a potent transcriptional activator, while remaining bound to the mer site.</text>
</comment>
<evidence type="ECO:0000256" key="4">
    <source>
        <dbReference type="ARBA" id="ARBA00022723"/>
    </source>
</evidence>
<dbReference type="GO" id="GO:0003677">
    <property type="term" value="F:DNA binding"/>
    <property type="evidence" value="ECO:0007669"/>
    <property type="project" value="UniProtKB-KW"/>
</dbReference>
<evidence type="ECO:0000259" key="11">
    <source>
        <dbReference type="PROSITE" id="PS50937"/>
    </source>
</evidence>
<proteinExistence type="predicted"/>
<dbReference type="Proteomes" id="UP000242857">
    <property type="component" value="Unassembled WGS sequence"/>
</dbReference>
<evidence type="ECO:0000256" key="2">
    <source>
        <dbReference type="ARBA" id="ARBA00022466"/>
    </source>
</evidence>
<dbReference type="GO" id="GO:0046689">
    <property type="term" value="P:response to mercury ion"/>
    <property type="evidence" value="ECO:0007669"/>
    <property type="project" value="UniProtKB-KW"/>
</dbReference>
<dbReference type="STRING" id="213588.SAMN02745204_00845"/>
<dbReference type="InterPro" id="IPR047057">
    <property type="entry name" value="MerR_fam"/>
</dbReference>
<keyword evidence="13" id="KW-1185">Reference proteome</keyword>
<keyword evidence="4" id="KW-0479">Metal-binding</keyword>
<dbReference type="InterPro" id="IPR009061">
    <property type="entry name" value="DNA-bd_dom_put_sf"/>
</dbReference>
<dbReference type="PANTHER" id="PTHR30204">
    <property type="entry name" value="REDOX-CYCLING DRUG-SENSING TRANSCRIPTIONAL ACTIVATOR SOXR"/>
    <property type="match status" value="1"/>
</dbReference>
<dbReference type="Pfam" id="PF13411">
    <property type="entry name" value="MerR_1"/>
    <property type="match status" value="1"/>
</dbReference>
<evidence type="ECO:0000256" key="6">
    <source>
        <dbReference type="ARBA" id="ARBA00023015"/>
    </source>
</evidence>
<dbReference type="GO" id="GO:0003700">
    <property type="term" value="F:DNA-binding transcription factor activity"/>
    <property type="evidence" value="ECO:0007669"/>
    <property type="project" value="InterPro"/>
</dbReference>
<evidence type="ECO:0000256" key="5">
    <source>
        <dbReference type="ARBA" id="ARBA00022914"/>
    </source>
</evidence>
<dbReference type="AlphaFoldDB" id="A0A1M4V6M0"/>
<evidence type="ECO:0000256" key="10">
    <source>
        <dbReference type="ARBA" id="ARBA00024874"/>
    </source>
</evidence>
<keyword evidence="3" id="KW-0678">Repressor</keyword>
<dbReference type="GO" id="GO:0045340">
    <property type="term" value="F:mercury ion binding"/>
    <property type="evidence" value="ECO:0007669"/>
    <property type="project" value="InterPro"/>
</dbReference>
<evidence type="ECO:0000256" key="3">
    <source>
        <dbReference type="ARBA" id="ARBA00022491"/>
    </source>
</evidence>
<keyword evidence="5" id="KW-0476">Mercury</keyword>
<accession>A0A1M4V6M0</accession>
<dbReference type="OrthoDB" id="9808480at2"/>
<protein>
    <recommendedName>
        <fullName evidence="1">Mercuric resistance operon regulatory protein</fullName>
    </recommendedName>
</protein>
<evidence type="ECO:0000256" key="7">
    <source>
        <dbReference type="ARBA" id="ARBA00023125"/>
    </source>
</evidence>
<dbReference type="PANTHER" id="PTHR30204:SF69">
    <property type="entry name" value="MERR-FAMILY TRANSCRIPTIONAL REGULATOR"/>
    <property type="match status" value="1"/>
</dbReference>
<feature type="domain" description="HTH merR-type" evidence="11">
    <location>
        <begin position="7"/>
        <end position="76"/>
    </location>
</feature>
<organism evidence="12 13">
    <name type="scientific">Thermomonas hydrothermalis</name>
    <dbReference type="NCBI Taxonomy" id="213588"/>
    <lineage>
        <taxon>Bacteria</taxon>
        <taxon>Pseudomonadati</taxon>
        <taxon>Pseudomonadota</taxon>
        <taxon>Gammaproteobacteria</taxon>
        <taxon>Lysobacterales</taxon>
        <taxon>Lysobacteraceae</taxon>
        <taxon>Thermomonas</taxon>
    </lineage>
</organism>
<evidence type="ECO:0000313" key="13">
    <source>
        <dbReference type="Proteomes" id="UP000242857"/>
    </source>
</evidence>
<dbReference type="RefSeq" id="WP_072755381.1">
    <property type="nucleotide sequence ID" value="NZ_FQUK01000010.1"/>
</dbReference>
<keyword evidence="6" id="KW-0805">Transcription regulation</keyword>
<keyword evidence="8" id="KW-0010">Activator</keyword>
<sequence length="155" mass="17530">MPQGASNLTIGALAQAAGVHVETVRFYQRRGLLPLPKRAYGSIRRYGHDALMRLRFIKSAQRLGFSLDEVAGLLRLEDGDHCDEVREQAEHRLADVRSWLRELRRMEAALQALIRDCRQPHAARRCPLIEALQGDFPVAAVSSKARNRLQEKHNG</sequence>
<dbReference type="PRINTS" id="PR00040">
    <property type="entry name" value="HTHMERR"/>
</dbReference>
<dbReference type="InterPro" id="IPR011794">
    <property type="entry name" value="MerR"/>
</dbReference>
<dbReference type="SUPFAM" id="SSF46955">
    <property type="entry name" value="Putative DNA-binding domain"/>
    <property type="match status" value="1"/>
</dbReference>
<evidence type="ECO:0000256" key="8">
    <source>
        <dbReference type="ARBA" id="ARBA00023159"/>
    </source>
</evidence>
<evidence type="ECO:0000256" key="9">
    <source>
        <dbReference type="ARBA" id="ARBA00023163"/>
    </source>
</evidence>
<name>A0A1M4V6M0_9GAMM</name>
<keyword evidence="7" id="KW-0238">DNA-binding</keyword>
<dbReference type="NCBIfam" id="TIGR02051">
    <property type="entry name" value="MerR"/>
    <property type="match status" value="1"/>
</dbReference>
<dbReference type="InterPro" id="IPR000551">
    <property type="entry name" value="MerR-type_HTH_dom"/>
</dbReference>
<keyword evidence="9" id="KW-0804">Transcription</keyword>
<dbReference type="PROSITE" id="PS50937">
    <property type="entry name" value="HTH_MERR_2"/>
    <property type="match status" value="1"/>
</dbReference>
<evidence type="ECO:0000256" key="1">
    <source>
        <dbReference type="ARBA" id="ARBA00017146"/>
    </source>
</evidence>
<dbReference type="EMBL" id="FQUK01000010">
    <property type="protein sequence ID" value="SHE64552.1"/>
    <property type="molecule type" value="Genomic_DNA"/>
</dbReference>
<keyword evidence="2" id="KW-0475">Mercuric resistance</keyword>
<gene>
    <name evidence="12" type="ORF">SAMN02745204_00845</name>
</gene>
<dbReference type="SMART" id="SM00422">
    <property type="entry name" value="HTH_MERR"/>
    <property type="match status" value="1"/>
</dbReference>
<dbReference type="PROSITE" id="PS00552">
    <property type="entry name" value="HTH_MERR_1"/>
    <property type="match status" value="1"/>
</dbReference>
<evidence type="ECO:0000313" key="12">
    <source>
        <dbReference type="EMBL" id="SHE64552.1"/>
    </source>
</evidence>
<reference evidence="13" key="1">
    <citation type="submission" date="2016-11" db="EMBL/GenBank/DDBJ databases">
        <authorList>
            <person name="Varghese N."/>
            <person name="Submissions S."/>
        </authorList>
    </citation>
    <scope>NUCLEOTIDE SEQUENCE [LARGE SCALE GENOMIC DNA]</scope>
    <source>
        <strain evidence="13">DSM 14834</strain>
    </source>
</reference>
<dbReference type="Gene3D" id="1.10.1660.10">
    <property type="match status" value="1"/>
</dbReference>
<dbReference type="CDD" id="cd04783">
    <property type="entry name" value="HTH_MerR1"/>
    <property type="match status" value="1"/>
</dbReference>